<dbReference type="AlphaFoldDB" id="A0AAV7M9K4"/>
<protein>
    <submittedName>
        <fullName evidence="2">Uncharacterized protein</fullName>
    </submittedName>
</protein>
<proteinExistence type="predicted"/>
<organism evidence="2 3">
    <name type="scientific">Pleurodeles waltl</name>
    <name type="common">Iberian ribbed newt</name>
    <dbReference type="NCBI Taxonomy" id="8319"/>
    <lineage>
        <taxon>Eukaryota</taxon>
        <taxon>Metazoa</taxon>
        <taxon>Chordata</taxon>
        <taxon>Craniata</taxon>
        <taxon>Vertebrata</taxon>
        <taxon>Euteleostomi</taxon>
        <taxon>Amphibia</taxon>
        <taxon>Batrachia</taxon>
        <taxon>Caudata</taxon>
        <taxon>Salamandroidea</taxon>
        <taxon>Salamandridae</taxon>
        <taxon>Pleurodelinae</taxon>
        <taxon>Pleurodeles</taxon>
    </lineage>
</organism>
<feature type="region of interest" description="Disordered" evidence="1">
    <location>
        <begin position="159"/>
        <end position="183"/>
    </location>
</feature>
<accession>A0AAV7M9K4</accession>
<name>A0AAV7M9K4_PLEWA</name>
<sequence length="222" mass="23197">MLKSLWCDDQAGTTTELVHGALIRLSYAMAPKNVRVAKYLGWFSDDDEDRLNSHRLVVNGGGLDKRVSQQANFRAMGEHGGGPCKGIPNGREKGALVASSSSESAQEALLLVGPALAVWRDGSPELVEAASAVTVSSPGKDTLEGDRCTIALDVVQNSGGERGMDAHRGMTTGTGKGTDTDPIVAADGTTVSMAISEESLQIAASGAYDLLQERLRAECGHG</sequence>
<evidence type="ECO:0000313" key="3">
    <source>
        <dbReference type="Proteomes" id="UP001066276"/>
    </source>
</evidence>
<evidence type="ECO:0000313" key="2">
    <source>
        <dbReference type="EMBL" id="KAJ1096800.1"/>
    </source>
</evidence>
<dbReference type="EMBL" id="JANPWB010000014">
    <property type="protein sequence ID" value="KAJ1096800.1"/>
    <property type="molecule type" value="Genomic_DNA"/>
</dbReference>
<reference evidence="2" key="1">
    <citation type="journal article" date="2022" name="bioRxiv">
        <title>Sequencing and chromosome-scale assembly of the giantPleurodeles waltlgenome.</title>
        <authorList>
            <person name="Brown T."/>
            <person name="Elewa A."/>
            <person name="Iarovenko S."/>
            <person name="Subramanian E."/>
            <person name="Araus A.J."/>
            <person name="Petzold A."/>
            <person name="Susuki M."/>
            <person name="Suzuki K.-i.T."/>
            <person name="Hayashi T."/>
            <person name="Toyoda A."/>
            <person name="Oliveira C."/>
            <person name="Osipova E."/>
            <person name="Leigh N.D."/>
            <person name="Simon A."/>
            <person name="Yun M.H."/>
        </authorList>
    </citation>
    <scope>NUCLEOTIDE SEQUENCE</scope>
    <source>
        <strain evidence="2">20211129_DDA</strain>
        <tissue evidence="2">Liver</tissue>
    </source>
</reference>
<dbReference type="Proteomes" id="UP001066276">
    <property type="component" value="Chromosome 10"/>
</dbReference>
<keyword evidence="3" id="KW-1185">Reference proteome</keyword>
<comment type="caution">
    <text evidence="2">The sequence shown here is derived from an EMBL/GenBank/DDBJ whole genome shotgun (WGS) entry which is preliminary data.</text>
</comment>
<gene>
    <name evidence="2" type="ORF">NDU88_001931</name>
</gene>
<evidence type="ECO:0000256" key="1">
    <source>
        <dbReference type="SAM" id="MobiDB-lite"/>
    </source>
</evidence>